<dbReference type="EMBL" id="LIZS01000037">
    <property type="protein sequence ID" value="KPJ52903.1"/>
    <property type="molecule type" value="Genomic_DNA"/>
</dbReference>
<accession>A0A0S7WRV2</accession>
<evidence type="ECO:0000313" key="5">
    <source>
        <dbReference type="Proteomes" id="UP000052008"/>
    </source>
</evidence>
<comment type="similarity">
    <text evidence="1">Belongs to the V-ATPase F subunit family.</text>
</comment>
<evidence type="ECO:0008006" key="6">
    <source>
        <dbReference type="Google" id="ProtNLM"/>
    </source>
</evidence>
<proteinExistence type="inferred from homology"/>
<comment type="caution">
    <text evidence="4">The sequence shown here is derived from an EMBL/GenBank/DDBJ whole genome shotgun (WGS) entry which is preliminary data.</text>
</comment>
<evidence type="ECO:0000256" key="3">
    <source>
        <dbReference type="ARBA" id="ARBA00023065"/>
    </source>
</evidence>
<dbReference type="SUPFAM" id="SSF159468">
    <property type="entry name" value="AtpF-like"/>
    <property type="match status" value="1"/>
</dbReference>
<dbReference type="Pfam" id="PF01990">
    <property type="entry name" value="ATP-synt_F"/>
    <property type="match status" value="1"/>
</dbReference>
<dbReference type="InterPro" id="IPR008218">
    <property type="entry name" value="ATPase_V1-cplx_f_g_su"/>
</dbReference>
<dbReference type="GO" id="GO:0046961">
    <property type="term" value="F:proton-transporting ATPase activity, rotational mechanism"/>
    <property type="evidence" value="ECO:0007669"/>
    <property type="project" value="InterPro"/>
</dbReference>
<dbReference type="STRING" id="1703770.AMJ39_06610"/>
<evidence type="ECO:0000256" key="1">
    <source>
        <dbReference type="ARBA" id="ARBA00010148"/>
    </source>
</evidence>
<dbReference type="InterPro" id="IPR036906">
    <property type="entry name" value="ATPase_V1_fsu_sf"/>
</dbReference>
<organism evidence="4 5">
    <name type="scientific">candidate division TA06 bacterium DG_24</name>
    <dbReference type="NCBI Taxonomy" id="1703770"/>
    <lineage>
        <taxon>Bacteria</taxon>
        <taxon>Bacteria division TA06</taxon>
    </lineage>
</organism>
<evidence type="ECO:0000256" key="2">
    <source>
        <dbReference type="ARBA" id="ARBA00022448"/>
    </source>
</evidence>
<keyword evidence="2" id="KW-0813">Transport</keyword>
<dbReference type="Gene3D" id="3.40.50.10580">
    <property type="entry name" value="ATPase, V1 complex, subunit F"/>
    <property type="match status" value="1"/>
</dbReference>
<dbReference type="Proteomes" id="UP000052008">
    <property type="component" value="Unassembled WGS sequence"/>
</dbReference>
<evidence type="ECO:0000313" key="4">
    <source>
        <dbReference type="EMBL" id="KPJ52903.1"/>
    </source>
</evidence>
<keyword evidence="3" id="KW-0406">Ion transport</keyword>
<protein>
    <recommendedName>
        <fullName evidence="6">ATP synthase subunit F</fullName>
    </recommendedName>
</protein>
<reference evidence="4 5" key="1">
    <citation type="journal article" date="2015" name="Microbiome">
        <title>Genomic resolution of linkages in carbon, nitrogen, and sulfur cycling among widespread estuary sediment bacteria.</title>
        <authorList>
            <person name="Baker B.J."/>
            <person name="Lazar C.S."/>
            <person name="Teske A.P."/>
            <person name="Dick G.J."/>
        </authorList>
    </citation>
    <scope>NUCLEOTIDE SEQUENCE [LARGE SCALE GENOMIC DNA]</scope>
    <source>
        <strain evidence="4">DG_24</strain>
    </source>
</reference>
<gene>
    <name evidence="4" type="ORF">AMJ39_06610</name>
</gene>
<name>A0A0S7WRV2_UNCT6</name>
<dbReference type="AlphaFoldDB" id="A0A0S7WRV2"/>
<sequence>MSIESFTDVAIVGRADQILPYRALGMTTHAVTDAEEARDAVTALAKKGVRLIYVIEDLAAYMQDLLNEYATSTFPTIVPIPASTGPTGYAMKRLRQTIKKAAGTDIFVGEDEAGTEEQGQAGTQGRV</sequence>